<evidence type="ECO:0000256" key="5">
    <source>
        <dbReference type="ARBA" id="ARBA00022801"/>
    </source>
</evidence>
<keyword evidence="9" id="KW-1185">Reference proteome</keyword>
<dbReference type="Pfam" id="PF17917">
    <property type="entry name" value="RT_RNaseH"/>
    <property type="match status" value="1"/>
</dbReference>
<accession>A0ABQ9HKD7</accession>
<evidence type="ECO:0000256" key="3">
    <source>
        <dbReference type="ARBA" id="ARBA00022722"/>
    </source>
</evidence>
<dbReference type="InterPro" id="IPR050951">
    <property type="entry name" value="Retrovirus_Pol_polyprotein"/>
</dbReference>
<evidence type="ECO:0000313" key="8">
    <source>
        <dbReference type="EMBL" id="KAJ8884809.1"/>
    </source>
</evidence>
<dbReference type="InterPro" id="IPR041373">
    <property type="entry name" value="RT_RNaseH"/>
</dbReference>
<keyword evidence="2" id="KW-0548">Nucleotidyltransferase</keyword>
<comment type="caution">
    <text evidence="8">The sequence shown here is derived from an EMBL/GenBank/DDBJ whole genome shotgun (WGS) entry which is preliminary data.</text>
</comment>
<evidence type="ECO:0000313" key="9">
    <source>
        <dbReference type="Proteomes" id="UP001159363"/>
    </source>
</evidence>
<gene>
    <name evidence="8" type="ORF">PR048_011005</name>
</gene>
<keyword evidence="4" id="KW-0255">Endonuclease</keyword>
<keyword evidence="1" id="KW-0808">Transferase</keyword>
<reference evidence="8 9" key="1">
    <citation type="submission" date="2023-02" db="EMBL/GenBank/DDBJ databases">
        <title>LHISI_Scaffold_Assembly.</title>
        <authorList>
            <person name="Stuart O.P."/>
            <person name="Cleave R."/>
            <person name="Magrath M.J.L."/>
            <person name="Mikheyev A.S."/>
        </authorList>
    </citation>
    <scope>NUCLEOTIDE SEQUENCE [LARGE SCALE GENOMIC DNA]</scope>
    <source>
        <strain evidence="8">Daus_M_001</strain>
        <tissue evidence="8">Leg muscle</tissue>
    </source>
</reference>
<name>A0ABQ9HKD7_9NEOP</name>
<evidence type="ECO:0000256" key="6">
    <source>
        <dbReference type="ARBA" id="ARBA00022918"/>
    </source>
</evidence>
<dbReference type="Proteomes" id="UP001159363">
    <property type="component" value="Chromosome X"/>
</dbReference>
<evidence type="ECO:0000256" key="4">
    <source>
        <dbReference type="ARBA" id="ARBA00022759"/>
    </source>
</evidence>
<evidence type="ECO:0000259" key="7">
    <source>
        <dbReference type="Pfam" id="PF17917"/>
    </source>
</evidence>
<dbReference type="SUPFAM" id="SSF56672">
    <property type="entry name" value="DNA/RNA polymerases"/>
    <property type="match status" value="1"/>
</dbReference>
<organism evidence="8 9">
    <name type="scientific">Dryococelus australis</name>
    <dbReference type="NCBI Taxonomy" id="614101"/>
    <lineage>
        <taxon>Eukaryota</taxon>
        <taxon>Metazoa</taxon>
        <taxon>Ecdysozoa</taxon>
        <taxon>Arthropoda</taxon>
        <taxon>Hexapoda</taxon>
        <taxon>Insecta</taxon>
        <taxon>Pterygota</taxon>
        <taxon>Neoptera</taxon>
        <taxon>Polyneoptera</taxon>
        <taxon>Phasmatodea</taxon>
        <taxon>Verophasmatodea</taxon>
        <taxon>Anareolatae</taxon>
        <taxon>Phasmatidae</taxon>
        <taxon>Eurycanthinae</taxon>
        <taxon>Dryococelus</taxon>
    </lineage>
</organism>
<dbReference type="EMBL" id="JARBHB010000004">
    <property type="protein sequence ID" value="KAJ8884809.1"/>
    <property type="molecule type" value="Genomic_DNA"/>
</dbReference>
<evidence type="ECO:0000256" key="1">
    <source>
        <dbReference type="ARBA" id="ARBA00022679"/>
    </source>
</evidence>
<evidence type="ECO:0000256" key="2">
    <source>
        <dbReference type="ARBA" id="ARBA00022695"/>
    </source>
</evidence>
<proteinExistence type="predicted"/>
<dbReference type="PANTHER" id="PTHR37984:SF5">
    <property type="entry name" value="PROTEIN NYNRIN-LIKE"/>
    <property type="match status" value="1"/>
</dbReference>
<feature type="domain" description="Reverse transcriptase RNase H-like" evidence="7">
    <location>
        <begin position="2"/>
        <end position="66"/>
    </location>
</feature>
<sequence>MNTAEVNYTVIEKELLSIVFACLKFCTYIYGRNTTVLTDHKALCHLNTCKLLHGRITRWILSLQDYNLSIEHVLRYPGTSGKGVSDSIFQGTYEARIRIEIVARALRLFNMCTDESTSQEMQRIMGHLLATEPLEILCVDLFGPLP</sequence>
<keyword evidence="6" id="KW-0695">RNA-directed DNA polymerase</keyword>
<dbReference type="CDD" id="cd09274">
    <property type="entry name" value="RNase_HI_RT_Ty3"/>
    <property type="match status" value="1"/>
</dbReference>
<dbReference type="InterPro" id="IPR043502">
    <property type="entry name" value="DNA/RNA_pol_sf"/>
</dbReference>
<keyword evidence="5" id="KW-0378">Hydrolase</keyword>
<keyword evidence="3" id="KW-0540">Nuclease</keyword>
<dbReference type="PANTHER" id="PTHR37984">
    <property type="entry name" value="PROTEIN CBG26694"/>
    <property type="match status" value="1"/>
</dbReference>
<protein>
    <recommendedName>
        <fullName evidence="7">Reverse transcriptase RNase H-like domain-containing protein</fullName>
    </recommendedName>
</protein>